<dbReference type="EMBL" id="MN990730">
    <property type="protein sequence ID" value="QIM10465.1"/>
    <property type="molecule type" value="Genomic_DNA"/>
</dbReference>
<name>A0A6G8F2B8_9PROT</name>
<sequence length="209" mass="24775">MINNSSSDKKYKVFGDNSLIKRVNEFLFFNGYLSGSITHNSSNHYIKMQLFVDLEEKHHNNFLQELPLDNIEIEPYDYGILFRAEFKSMSDINAFFCKLCNAYDALFDLIVEMDNEQDLLIEGTATIGNHQWRIHKTDVDDLWPFPLHAHCHSEVLDPFTGYVYFCHDRKKIIRKISKRNLRLIQDRIRRNKDYGGLFDQYLHSHFNNS</sequence>
<gene>
    <name evidence="1" type="ORF">PlAlph_3570</name>
</gene>
<reference evidence="1" key="1">
    <citation type="journal article" date="2020" name="J. ISSAAS">
        <title>Lactobacilli and other gastrointestinal microbiota of Peromyscus leucopus, reservoir host for agents of Lyme disease and other zoonoses in North America.</title>
        <authorList>
            <person name="Milovic A."/>
            <person name="Bassam K."/>
            <person name="Shao H."/>
            <person name="Chatzistamou I."/>
            <person name="Tufts D.M."/>
            <person name="Diuk-Wasser M."/>
            <person name="Barbour A.G."/>
        </authorList>
    </citation>
    <scope>NUCLEOTIDE SEQUENCE</scope>
    <source>
        <strain evidence="1">LL90</strain>
    </source>
</reference>
<protein>
    <submittedName>
        <fullName evidence="1">Uncharacterized protein</fullName>
    </submittedName>
</protein>
<dbReference type="AlphaFoldDB" id="A0A6G8F2B8"/>
<proteinExistence type="predicted"/>
<evidence type="ECO:0000313" key="1">
    <source>
        <dbReference type="EMBL" id="QIM10465.1"/>
    </source>
</evidence>
<accession>A0A6G8F2B8</accession>
<organism evidence="1">
    <name type="scientific">uncultured Alphaproteobacteria bacterium</name>
    <dbReference type="NCBI Taxonomy" id="91750"/>
    <lineage>
        <taxon>Bacteria</taxon>
        <taxon>Pseudomonadati</taxon>
        <taxon>Pseudomonadota</taxon>
        <taxon>Alphaproteobacteria</taxon>
        <taxon>environmental samples</taxon>
    </lineage>
</organism>